<feature type="region of interest" description="Disordered" evidence="5">
    <location>
        <begin position="1138"/>
        <end position="1163"/>
    </location>
</feature>
<dbReference type="SUPFAM" id="SSF50978">
    <property type="entry name" value="WD40 repeat-like"/>
    <property type="match status" value="1"/>
</dbReference>
<keyword evidence="2 4" id="KW-0853">WD repeat</keyword>
<dbReference type="Proteomes" id="UP001497392">
    <property type="component" value="Unassembled WGS sequence"/>
</dbReference>
<evidence type="ECO:0000256" key="5">
    <source>
        <dbReference type="SAM" id="MobiDB-lite"/>
    </source>
</evidence>
<comment type="subunit">
    <text evidence="1">Heterotetramer of two alpha and two beta chains arranged as a dimer of alpha/beta heterodimers.</text>
</comment>
<dbReference type="PANTHER" id="PTHR22874">
    <property type="entry name" value="ACTIVATING MOLECULE IN BECN1-REGULATED AUTOPHAGY PROTEIN 1"/>
    <property type="match status" value="1"/>
</dbReference>
<dbReference type="PROSITE" id="PS50294">
    <property type="entry name" value="WD_REPEATS_REGION"/>
    <property type="match status" value="1"/>
</dbReference>
<dbReference type="PROSITE" id="PS00678">
    <property type="entry name" value="WD_REPEATS_1"/>
    <property type="match status" value="1"/>
</dbReference>
<feature type="region of interest" description="Disordered" evidence="5">
    <location>
        <begin position="188"/>
        <end position="207"/>
    </location>
</feature>
<dbReference type="InterPro" id="IPR015943">
    <property type="entry name" value="WD40/YVTN_repeat-like_dom_sf"/>
</dbReference>
<organism evidence="6 7">
    <name type="scientific">Coccomyxa viridis</name>
    <dbReference type="NCBI Taxonomy" id="1274662"/>
    <lineage>
        <taxon>Eukaryota</taxon>
        <taxon>Viridiplantae</taxon>
        <taxon>Chlorophyta</taxon>
        <taxon>core chlorophytes</taxon>
        <taxon>Trebouxiophyceae</taxon>
        <taxon>Trebouxiophyceae incertae sedis</taxon>
        <taxon>Coccomyxaceae</taxon>
        <taxon>Coccomyxa</taxon>
    </lineage>
</organism>
<feature type="compositionally biased region" description="Low complexity" evidence="5">
    <location>
        <begin position="891"/>
        <end position="901"/>
    </location>
</feature>
<evidence type="ECO:0000313" key="7">
    <source>
        <dbReference type="Proteomes" id="UP001497392"/>
    </source>
</evidence>
<keyword evidence="3" id="KW-0677">Repeat</keyword>
<dbReference type="InterPro" id="IPR029055">
    <property type="entry name" value="Ntn_hydrolases_N"/>
</dbReference>
<proteinExistence type="predicted"/>
<feature type="compositionally biased region" description="Low complexity" evidence="5">
    <location>
        <begin position="355"/>
        <end position="368"/>
    </location>
</feature>
<keyword evidence="7" id="KW-1185">Reference proteome</keyword>
<evidence type="ECO:0000256" key="4">
    <source>
        <dbReference type="PROSITE-ProRule" id="PRU00221"/>
    </source>
</evidence>
<comment type="caution">
    <text evidence="6">The sequence shown here is derived from an EMBL/GenBank/DDBJ whole genome shotgun (WGS) entry which is preliminary data.</text>
</comment>
<gene>
    <name evidence="6" type="primary">g11299</name>
    <name evidence="6" type="ORF">VP750_LOCUS10117</name>
</gene>
<feature type="compositionally biased region" description="Pro residues" evidence="5">
    <location>
        <begin position="658"/>
        <end position="669"/>
    </location>
</feature>
<dbReference type="Pfam" id="PF01112">
    <property type="entry name" value="Asparaginase_2"/>
    <property type="match status" value="1"/>
</dbReference>
<evidence type="ECO:0000313" key="6">
    <source>
        <dbReference type="EMBL" id="CAL5228211.1"/>
    </source>
</evidence>
<dbReference type="InterPro" id="IPR037464">
    <property type="entry name" value="Taspase1"/>
</dbReference>
<feature type="compositionally biased region" description="Low complexity" evidence="5">
    <location>
        <begin position="1302"/>
        <end position="1336"/>
    </location>
</feature>
<feature type="region of interest" description="Disordered" evidence="5">
    <location>
        <begin position="353"/>
        <end position="379"/>
    </location>
</feature>
<feature type="compositionally biased region" description="Basic and acidic residues" evidence="5">
    <location>
        <begin position="826"/>
        <end position="844"/>
    </location>
</feature>
<dbReference type="SUPFAM" id="SSF56235">
    <property type="entry name" value="N-terminal nucleophile aminohydrolases (Ntn hydrolases)"/>
    <property type="match status" value="1"/>
</dbReference>
<dbReference type="Gene3D" id="2.130.10.10">
    <property type="entry name" value="YVTN repeat-like/Quinoprotein amine dehydrogenase"/>
    <property type="match status" value="1"/>
</dbReference>
<feature type="compositionally biased region" description="Low complexity" evidence="5">
    <location>
        <begin position="1359"/>
        <end position="1419"/>
    </location>
</feature>
<dbReference type="Gene3D" id="3.60.20.30">
    <property type="entry name" value="(Glycosyl)asparaginase"/>
    <property type="match status" value="1"/>
</dbReference>
<dbReference type="CDD" id="cd04514">
    <property type="entry name" value="Taspase1_like"/>
    <property type="match status" value="1"/>
</dbReference>
<protein>
    <submittedName>
        <fullName evidence="6">G11299 protein</fullName>
    </submittedName>
</protein>
<dbReference type="InterPro" id="IPR052596">
    <property type="entry name" value="AMBRA1_autophagy"/>
</dbReference>
<feature type="repeat" description="WD" evidence="4">
    <location>
        <begin position="514"/>
        <end position="556"/>
    </location>
</feature>
<dbReference type="InterPro" id="IPR001680">
    <property type="entry name" value="WD40_rpt"/>
</dbReference>
<evidence type="ECO:0000256" key="2">
    <source>
        <dbReference type="ARBA" id="ARBA00022574"/>
    </source>
</evidence>
<feature type="region of interest" description="Disordered" evidence="5">
    <location>
        <begin position="647"/>
        <end position="678"/>
    </location>
</feature>
<dbReference type="SMART" id="SM00320">
    <property type="entry name" value="WD40"/>
    <property type="match status" value="4"/>
</dbReference>
<dbReference type="PANTHER" id="PTHR22874:SF1">
    <property type="entry name" value="ACTIVATING MOLECULE IN BECN1-REGULATED AUTOPHAGY PROTEIN 1"/>
    <property type="match status" value="1"/>
</dbReference>
<feature type="region of interest" description="Disordered" evidence="5">
    <location>
        <begin position="1302"/>
        <end position="1568"/>
    </location>
</feature>
<feature type="region of interest" description="Disordered" evidence="5">
    <location>
        <begin position="784"/>
        <end position="925"/>
    </location>
</feature>
<evidence type="ECO:0000256" key="3">
    <source>
        <dbReference type="ARBA" id="ARBA00022737"/>
    </source>
</evidence>
<reference evidence="6 7" key="1">
    <citation type="submission" date="2024-06" db="EMBL/GenBank/DDBJ databases">
        <authorList>
            <person name="Kraege A."/>
            <person name="Thomma B."/>
        </authorList>
    </citation>
    <scope>NUCLEOTIDE SEQUENCE [LARGE SCALE GENOMIC DNA]</scope>
</reference>
<dbReference type="InterPro" id="IPR019775">
    <property type="entry name" value="WD40_repeat_CS"/>
</dbReference>
<sequence>MVMTEGQPRTEAHSKEPSNECFVAVHIGAGRHSRKTEHQYKRVMKEACQHAEAAFRMGGTPLVAVVAAITVLEDSEICNAGKGSNWTFGGHVECDASVMAGDGAFGAMGAVSGIRNTVTAAARLACQSRLPMPLQRVRPMFLAGDSAREWAHREGLDAAPNSDDARNWHKTEAAQTRWERYHQMLTDMAPQKADAPHASSRSNGGANKRVALSRSLSTEPVSDEEDCLLLDTVGAVCVDSSGHLASGVSSGGIALKVDGRVGEAAMYGCGCYAQDAFDSRPGVACSVTGVGETIMRAGLAKAVCTQMLNTPAMTVDGTCEASIRENILEGQPAAIPCPHKDCGILAVRVNTSGDRASQAQQTASQQRAKGSGGNKQKPQKIDVEIGVACNSSSMGFAFLHGGMKAPEAAMPRHGSSGGPNVLFLLRQREISGGGRRAVQAASSSEAGDGQKALGGFAEEDFLRRCSASYCELSPPPRSTIATAFSPDGRYLASTHGDHTVKIICHRTGQCLKVLTGHRRTPWVVRFHPTQPHIVASGSLDYEVRVWDVELGKCLICFNFGRPIASLAFHAGGTFLAVASGHKLYMWEYSKEGVQPMVVLKTRRSLRAVHFQPHGIPLLLTAEVNDGNAPAALPLPISADLEEPALLPGAAQGLGGRGPMPPMDPAPPSNLTPSLAQGGQPYSAAQQILGITSRAGGVDPRSINMGPHSDQPMMATPQAPVHARPQHGAQGYNAFPSFQDIAAGLAGAGHDPAAQAGARVFPYSEEAAQLSGQDASLHMSQSAWGWLPGQPRRQPAAQSGPLPGQGTGLGAEPMDWQQRQGVSTLDLRSRPPRQRELERRGRDRSAGGFSRGGSGRTANPQSWQGAAGGQEHGMASSSGLHEAGMPRAEAGPSSSSPSMQSMGFAPGSIPVGQAPGMPSPWQMGGVPVHAGAPPGFPYYQHQAASSFPRRWPVQPGSLPNGFASRPPAAPPLVPGTVPPIMFPPGQDPSTWPPMWRPIMPQPGTMPMPQPPPAAQGSPVSGRFGFSWPSPAGWTDFRPFHMFRSGARRATRYPGRHAHGDDVIILPPPPGQMTQDLVEQFDSRWLGTGEYDPSMAPEGPQQPSQSRAGMHAPLPPSMVPVGWEYPAHLLQQGTIRAGEPAQGAYSAADSVTAPQPGHAQQDAAAVRASAAAANVISNEQPCRVKLRIWRYSPSEDVPGTSGASKSKTKDKDKASSKHAPNGTTMKSGAPEHPPAPQADPANPSTPASQTLPQGLRSEGASVPAPSAGADPFQATAAFLSHQRGGNVPAFNSAEARAERDRFAALLQAAARSDAQASQPAASQDTATTPQPATAPFQSGPGLSLFEAWNSAEARAERDRMAAALQAAARANAQASQPVASEQSAAVTPQQQPEQAQEATPADAVGPLSQSAALEEAAGGSSDAQAMSEGEPGGSPVTPQTAEGAASEPEAMSEGESRGAGAPETEPMQTPELAQQHNPRAVDQGEPPGQPSAPSCTAEAAGPSAAPQAPAPMYSSSQQQPQQQQRPQRSRAAPAQAMPAAEAPPPPPPEDSSVRRGAVNQPHRASRHAHPKPLEAAVLTISDAVLCSEMGVHFSPCGRLLAACVACQGPILRGPFPAQTRQSVVYEVRIYSISGSSFGEVIWAKRIRAAHCLTSLQFSPTSEHILLAYGRRHVSLLRSLVADVESSVVPYHTIVEVYRVAPHMPLMRVLPSAVDEVNAALFHPFKGGGIAYGTKEGRLRVLRHSACAARGSQNRAMDSQGSTRSLVDELIEADQLAAAQVASSDDE</sequence>
<dbReference type="PROSITE" id="PS50082">
    <property type="entry name" value="WD_REPEATS_2"/>
    <property type="match status" value="1"/>
</dbReference>
<dbReference type="InterPro" id="IPR000246">
    <property type="entry name" value="Peptidase_T2"/>
</dbReference>
<feature type="compositionally biased region" description="Polar residues" evidence="5">
    <location>
        <begin position="1240"/>
        <end position="1250"/>
    </location>
</feature>
<name>A0ABP1G7N1_9CHLO</name>
<feature type="compositionally biased region" description="Low complexity" evidence="5">
    <location>
        <begin position="1495"/>
        <end position="1538"/>
    </location>
</feature>
<evidence type="ECO:0000256" key="1">
    <source>
        <dbReference type="ARBA" id="ARBA00011601"/>
    </source>
</evidence>
<dbReference type="Pfam" id="PF00400">
    <property type="entry name" value="WD40"/>
    <property type="match status" value="2"/>
</dbReference>
<dbReference type="InterPro" id="IPR036322">
    <property type="entry name" value="WD40_repeat_dom_sf"/>
</dbReference>
<feature type="region of interest" description="Disordered" evidence="5">
    <location>
        <begin position="1191"/>
        <end position="1267"/>
    </location>
</feature>
<dbReference type="EMBL" id="CAXHTA020000018">
    <property type="protein sequence ID" value="CAL5228211.1"/>
    <property type="molecule type" value="Genomic_DNA"/>
</dbReference>
<accession>A0ABP1G7N1</accession>